<organism evidence="2">
    <name type="scientific">mine drainage metagenome</name>
    <dbReference type="NCBI Taxonomy" id="410659"/>
    <lineage>
        <taxon>unclassified sequences</taxon>
        <taxon>metagenomes</taxon>
        <taxon>ecological metagenomes</taxon>
    </lineage>
</organism>
<dbReference type="GO" id="GO:0016779">
    <property type="term" value="F:nucleotidyltransferase activity"/>
    <property type="evidence" value="ECO:0007669"/>
    <property type="project" value="InterPro"/>
</dbReference>
<evidence type="ECO:0000259" key="1">
    <source>
        <dbReference type="Pfam" id="PF01909"/>
    </source>
</evidence>
<protein>
    <submittedName>
        <fullName evidence="2">DNA polymerase beta subunit</fullName>
    </submittedName>
</protein>
<comment type="caution">
    <text evidence="2">The sequence shown here is derived from an EMBL/GenBank/DDBJ whole genome shotgun (WGS) entry which is preliminary data.</text>
</comment>
<proteinExistence type="predicted"/>
<feature type="domain" description="Polymerase nucleotidyl transferase" evidence="1">
    <location>
        <begin position="13"/>
        <end position="80"/>
    </location>
</feature>
<dbReference type="CDD" id="cd05403">
    <property type="entry name" value="NT_KNTase_like"/>
    <property type="match status" value="1"/>
</dbReference>
<evidence type="ECO:0000313" key="2">
    <source>
        <dbReference type="EMBL" id="EQD36882.1"/>
    </source>
</evidence>
<dbReference type="Gene3D" id="3.30.460.10">
    <property type="entry name" value="Beta Polymerase, domain 2"/>
    <property type="match status" value="1"/>
</dbReference>
<name>T0YY55_9ZZZZ</name>
<dbReference type="Pfam" id="PF01909">
    <property type="entry name" value="NTP_transf_2"/>
    <property type="match status" value="1"/>
</dbReference>
<dbReference type="AlphaFoldDB" id="T0YY55"/>
<accession>T0YY55</accession>
<gene>
    <name evidence="2" type="ORF">B1B_16358</name>
</gene>
<dbReference type="InterPro" id="IPR002934">
    <property type="entry name" value="Polymerase_NTP_transf_dom"/>
</dbReference>
<dbReference type="InterPro" id="IPR043519">
    <property type="entry name" value="NT_sf"/>
</dbReference>
<dbReference type="SUPFAM" id="SSF81301">
    <property type="entry name" value="Nucleotidyltransferase"/>
    <property type="match status" value="1"/>
</dbReference>
<sequence>MRLNPQHVAAIKQLAAEQFGAGVRVRLFGSRVDDAARGGDVDLLVELDTPVDQPAWAAAGLSSRVSRLMEGRRVDVVMLAPNIMRLPIHDVALRDGVLL</sequence>
<dbReference type="EMBL" id="AUZY01010882">
    <property type="protein sequence ID" value="EQD36882.1"/>
    <property type="molecule type" value="Genomic_DNA"/>
</dbReference>
<reference evidence="2" key="1">
    <citation type="submission" date="2013-08" db="EMBL/GenBank/DDBJ databases">
        <authorList>
            <person name="Mendez C."/>
            <person name="Richter M."/>
            <person name="Ferrer M."/>
            <person name="Sanchez J."/>
        </authorList>
    </citation>
    <scope>NUCLEOTIDE SEQUENCE</scope>
</reference>
<reference evidence="2" key="2">
    <citation type="journal article" date="2014" name="ISME J.">
        <title>Microbial stratification in low pH oxic and suboxic macroscopic growths along an acid mine drainage.</title>
        <authorList>
            <person name="Mendez-Garcia C."/>
            <person name="Mesa V."/>
            <person name="Sprenger R.R."/>
            <person name="Richter M."/>
            <person name="Diez M.S."/>
            <person name="Solano J."/>
            <person name="Bargiela R."/>
            <person name="Golyshina O.V."/>
            <person name="Manteca A."/>
            <person name="Ramos J.L."/>
            <person name="Gallego J.R."/>
            <person name="Llorente I."/>
            <person name="Martins Dos Santos V.A."/>
            <person name="Jensen O.N."/>
            <person name="Pelaez A.I."/>
            <person name="Sanchez J."/>
            <person name="Ferrer M."/>
        </authorList>
    </citation>
    <scope>NUCLEOTIDE SEQUENCE</scope>
</reference>